<sequence length="482" mass="55382">MALFLIIPSAVLLLLLILLPIRRFLSKSLPLPPGPPGLPIIGNLHQLDISDLAVYLWGLSKRYGPLMSLRLGNVQTLVVSSAEMAKEILKTNDLVFCTRPILTGYKRLSYDNKDIVLSPYNEYWREMRKISTLHLFSMKQVTSFRPVREQEVFDMIDRMKTQSSKKQVVNLSDETMRPSEYKNRKKGRGISELMLEFQDLIGNFYYRDYFPLMGWIDKLNGSIARLEKMFKDMDEFYQEVIDEHLNQKQPNKEQDDMVDILLKLKQDYGNDLTFDHVKGVIMNILSAGTETSASTMIWAMTLLIKNPKSLKKVQQEVRNAVGTKGKVEEDDLYKLDYLKAVIKETLRLYPVLPLLIPREARDRCVLAGYEISKKTMVYVNAWAVGRDPKFWERPEEFEPERFMGGNLEYKGVDFEWIPFGSGRRGCPGLLLGSTTVEVALSNLIYSFDLEMPEGTKDIDTMKTDGTVIHKKNALQLVPKVPV</sequence>
<dbReference type="GO" id="GO:0020037">
    <property type="term" value="F:heme binding"/>
    <property type="evidence" value="ECO:0007669"/>
    <property type="project" value="InterPro"/>
</dbReference>
<dbReference type="GO" id="GO:0016020">
    <property type="term" value="C:membrane"/>
    <property type="evidence" value="ECO:0000318"/>
    <property type="project" value="GO_Central"/>
</dbReference>
<keyword evidence="11 14" id="KW-0503">Monooxygenase</keyword>
<evidence type="ECO:0000256" key="10">
    <source>
        <dbReference type="ARBA" id="ARBA00023004"/>
    </source>
</evidence>
<evidence type="ECO:0000256" key="8">
    <source>
        <dbReference type="ARBA" id="ARBA00022989"/>
    </source>
</evidence>
<dbReference type="PROSITE" id="PS00086">
    <property type="entry name" value="CYTOCHROME_P450"/>
    <property type="match status" value="1"/>
</dbReference>
<keyword evidence="10 13" id="KW-0408">Iron</keyword>
<name>A0A251UXL7_HELAN</name>
<evidence type="ECO:0000256" key="3">
    <source>
        <dbReference type="ARBA" id="ARBA00004721"/>
    </source>
</evidence>
<keyword evidence="5 13" id="KW-0349">Heme</keyword>
<dbReference type="OMA" id="AFIANIW"/>
<keyword evidence="8" id="KW-1133">Transmembrane helix</keyword>
<dbReference type="PRINTS" id="PR00385">
    <property type="entry name" value="P450"/>
</dbReference>
<dbReference type="GO" id="GO:0005506">
    <property type="term" value="F:iron ion binding"/>
    <property type="evidence" value="ECO:0007669"/>
    <property type="project" value="InterPro"/>
</dbReference>
<evidence type="ECO:0000256" key="9">
    <source>
        <dbReference type="ARBA" id="ARBA00023002"/>
    </source>
</evidence>
<dbReference type="EMBL" id="CM007893">
    <property type="protein sequence ID" value="OTG28117.1"/>
    <property type="molecule type" value="Genomic_DNA"/>
</dbReference>
<dbReference type="Pfam" id="PF00067">
    <property type="entry name" value="p450"/>
    <property type="match status" value="1"/>
</dbReference>
<dbReference type="SUPFAM" id="SSF48264">
    <property type="entry name" value="Cytochrome P450"/>
    <property type="match status" value="1"/>
</dbReference>
<dbReference type="InParanoid" id="A0A251UXL7"/>
<keyword evidence="12" id="KW-0472">Membrane</keyword>
<keyword evidence="7 13" id="KW-0479">Metal-binding</keyword>
<dbReference type="Proteomes" id="UP000215914">
    <property type="component" value="Chromosome 4"/>
</dbReference>
<evidence type="ECO:0000256" key="1">
    <source>
        <dbReference type="ARBA" id="ARBA00001971"/>
    </source>
</evidence>
<accession>A0A251UXL7</accession>
<evidence type="ECO:0000313" key="15">
    <source>
        <dbReference type="EMBL" id="OTG28117.1"/>
    </source>
</evidence>
<evidence type="ECO:0000313" key="16">
    <source>
        <dbReference type="Proteomes" id="UP000215914"/>
    </source>
</evidence>
<organism evidence="15 16">
    <name type="scientific">Helianthus annuus</name>
    <name type="common">Common sunflower</name>
    <dbReference type="NCBI Taxonomy" id="4232"/>
    <lineage>
        <taxon>Eukaryota</taxon>
        <taxon>Viridiplantae</taxon>
        <taxon>Streptophyta</taxon>
        <taxon>Embryophyta</taxon>
        <taxon>Tracheophyta</taxon>
        <taxon>Spermatophyta</taxon>
        <taxon>Magnoliopsida</taxon>
        <taxon>eudicotyledons</taxon>
        <taxon>Gunneridae</taxon>
        <taxon>Pentapetalae</taxon>
        <taxon>asterids</taxon>
        <taxon>campanulids</taxon>
        <taxon>Asterales</taxon>
        <taxon>Asteraceae</taxon>
        <taxon>Asteroideae</taxon>
        <taxon>Heliantheae alliance</taxon>
        <taxon>Heliantheae</taxon>
        <taxon>Helianthus</taxon>
    </lineage>
</organism>
<dbReference type="FunFam" id="1.10.630.10:FF:000011">
    <property type="entry name" value="Cytochrome P450 83B1"/>
    <property type="match status" value="1"/>
</dbReference>
<dbReference type="InterPro" id="IPR017972">
    <property type="entry name" value="Cyt_P450_CS"/>
</dbReference>
<comment type="similarity">
    <text evidence="4 14">Belongs to the cytochrome P450 family.</text>
</comment>
<evidence type="ECO:0000256" key="7">
    <source>
        <dbReference type="ARBA" id="ARBA00022723"/>
    </source>
</evidence>
<keyword evidence="9 14" id="KW-0560">Oxidoreductase</keyword>
<evidence type="ECO:0000256" key="4">
    <source>
        <dbReference type="ARBA" id="ARBA00010617"/>
    </source>
</evidence>
<dbReference type="AlphaFoldDB" id="A0A251UXL7"/>
<gene>
    <name evidence="15" type="ORF">HannXRQ_Chr04g0107571</name>
</gene>
<feature type="binding site" description="axial binding residue" evidence="13">
    <location>
        <position position="426"/>
    </location>
    <ligand>
        <name>heme</name>
        <dbReference type="ChEBI" id="CHEBI:30413"/>
    </ligand>
    <ligandPart>
        <name>Fe</name>
        <dbReference type="ChEBI" id="CHEBI:18248"/>
    </ligandPart>
</feature>
<evidence type="ECO:0000256" key="11">
    <source>
        <dbReference type="ARBA" id="ARBA00023033"/>
    </source>
</evidence>
<evidence type="ECO:0000256" key="2">
    <source>
        <dbReference type="ARBA" id="ARBA00004167"/>
    </source>
</evidence>
<dbReference type="InterPro" id="IPR002401">
    <property type="entry name" value="Cyt_P450_E_grp-I"/>
</dbReference>
<evidence type="ECO:0000256" key="13">
    <source>
        <dbReference type="PIRSR" id="PIRSR602401-1"/>
    </source>
</evidence>
<evidence type="ECO:0000256" key="12">
    <source>
        <dbReference type="ARBA" id="ARBA00023136"/>
    </source>
</evidence>
<keyword evidence="16" id="KW-1185">Reference proteome</keyword>
<comment type="cofactor">
    <cofactor evidence="1 13">
        <name>heme</name>
        <dbReference type="ChEBI" id="CHEBI:30413"/>
    </cofactor>
</comment>
<dbReference type="InterPro" id="IPR036396">
    <property type="entry name" value="Cyt_P450_sf"/>
</dbReference>
<dbReference type="GO" id="GO:0016709">
    <property type="term" value="F:oxidoreductase activity, acting on paired donors, with incorporation or reduction of molecular oxygen, NAD(P)H as one donor, and incorporation of one atom of oxygen"/>
    <property type="evidence" value="ECO:0000318"/>
    <property type="project" value="GO_Central"/>
</dbReference>
<dbReference type="Gene3D" id="1.10.630.10">
    <property type="entry name" value="Cytochrome P450"/>
    <property type="match status" value="1"/>
</dbReference>
<protein>
    <submittedName>
        <fullName evidence="15">Putative cytochrome P450</fullName>
    </submittedName>
</protein>
<dbReference type="PRINTS" id="PR00463">
    <property type="entry name" value="EP450I"/>
</dbReference>
<dbReference type="PANTHER" id="PTHR47955:SF22">
    <property type="entry name" value="CYTOCHROME P450 83B1-LIKE"/>
    <property type="match status" value="1"/>
</dbReference>
<proteinExistence type="inferred from homology"/>
<dbReference type="FunCoup" id="A0A251UXL7">
    <property type="interactions" value="1519"/>
</dbReference>
<evidence type="ECO:0000256" key="5">
    <source>
        <dbReference type="ARBA" id="ARBA00022617"/>
    </source>
</evidence>
<dbReference type="GO" id="GO:0016712">
    <property type="term" value="F:oxidoreductase activity, acting on paired donors, with incorporation or reduction of molecular oxygen, reduced flavin or flavoprotein as one donor, and incorporation of one atom of oxygen"/>
    <property type="evidence" value="ECO:0007669"/>
    <property type="project" value="UniProtKB-ARBA"/>
</dbReference>
<reference evidence="16" key="1">
    <citation type="journal article" date="2017" name="Nature">
        <title>The sunflower genome provides insights into oil metabolism, flowering and Asterid evolution.</title>
        <authorList>
            <person name="Badouin H."/>
            <person name="Gouzy J."/>
            <person name="Grassa C.J."/>
            <person name="Murat F."/>
            <person name="Staton S.E."/>
            <person name="Cottret L."/>
            <person name="Lelandais-Briere C."/>
            <person name="Owens G.L."/>
            <person name="Carrere S."/>
            <person name="Mayjonade B."/>
            <person name="Legrand L."/>
            <person name="Gill N."/>
            <person name="Kane N.C."/>
            <person name="Bowers J.E."/>
            <person name="Hubner S."/>
            <person name="Bellec A."/>
            <person name="Berard A."/>
            <person name="Berges H."/>
            <person name="Blanchet N."/>
            <person name="Boniface M.C."/>
            <person name="Brunel D."/>
            <person name="Catrice O."/>
            <person name="Chaidir N."/>
            <person name="Claudel C."/>
            <person name="Donnadieu C."/>
            <person name="Faraut T."/>
            <person name="Fievet G."/>
            <person name="Helmstetter N."/>
            <person name="King M."/>
            <person name="Knapp S.J."/>
            <person name="Lai Z."/>
            <person name="Le Paslier M.C."/>
            <person name="Lippi Y."/>
            <person name="Lorenzon L."/>
            <person name="Mandel J.R."/>
            <person name="Marage G."/>
            <person name="Marchand G."/>
            <person name="Marquand E."/>
            <person name="Bret-Mestries E."/>
            <person name="Morien E."/>
            <person name="Nambeesan S."/>
            <person name="Nguyen T."/>
            <person name="Pegot-Espagnet P."/>
            <person name="Pouilly N."/>
            <person name="Raftis F."/>
            <person name="Sallet E."/>
            <person name="Schiex T."/>
            <person name="Thomas J."/>
            <person name="Vandecasteele C."/>
            <person name="Vares D."/>
            <person name="Vear F."/>
            <person name="Vautrin S."/>
            <person name="Crespi M."/>
            <person name="Mangin B."/>
            <person name="Burke J.M."/>
            <person name="Salse J."/>
            <person name="Munos S."/>
            <person name="Vincourt P."/>
            <person name="Rieseberg L.H."/>
            <person name="Langlade N.B."/>
        </authorList>
    </citation>
    <scope>NUCLEOTIDE SEQUENCE [LARGE SCALE GENOMIC DNA]</scope>
    <source>
        <strain evidence="16">cv. SF193</strain>
    </source>
</reference>
<comment type="pathway">
    <text evidence="3">Secondary metabolite biosynthesis; terpenoid biosynthesis.</text>
</comment>
<dbReference type="STRING" id="4232.A0A251UXL7"/>
<comment type="subcellular location">
    <subcellularLocation>
        <location evidence="2">Membrane</location>
        <topology evidence="2">Single-pass membrane protein</topology>
    </subcellularLocation>
</comment>
<evidence type="ECO:0000256" key="14">
    <source>
        <dbReference type="RuleBase" id="RU000461"/>
    </source>
</evidence>
<dbReference type="InterPro" id="IPR001128">
    <property type="entry name" value="Cyt_P450"/>
</dbReference>
<evidence type="ECO:0000256" key="6">
    <source>
        <dbReference type="ARBA" id="ARBA00022692"/>
    </source>
</evidence>
<dbReference type="CDD" id="cd11072">
    <property type="entry name" value="CYP71-like"/>
    <property type="match status" value="1"/>
</dbReference>
<dbReference type="GO" id="GO:0051762">
    <property type="term" value="P:sesquiterpene biosynthetic process"/>
    <property type="evidence" value="ECO:0007669"/>
    <property type="project" value="UniProtKB-ARBA"/>
</dbReference>
<dbReference type="PANTHER" id="PTHR47955">
    <property type="entry name" value="CYTOCHROME P450 FAMILY 71 PROTEIN"/>
    <property type="match status" value="1"/>
</dbReference>
<keyword evidence="6" id="KW-0812">Transmembrane</keyword>